<dbReference type="EMBL" id="LNIX01000005">
    <property type="protein sequence ID" value="OXA54623.1"/>
    <property type="molecule type" value="Genomic_DNA"/>
</dbReference>
<accession>A0A226EAS7</accession>
<keyword evidence="2" id="KW-1185">Reference proteome</keyword>
<organism evidence="1 2">
    <name type="scientific">Folsomia candida</name>
    <name type="common">Springtail</name>
    <dbReference type="NCBI Taxonomy" id="158441"/>
    <lineage>
        <taxon>Eukaryota</taxon>
        <taxon>Metazoa</taxon>
        <taxon>Ecdysozoa</taxon>
        <taxon>Arthropoda</taxon>
        <taxon>Hexapoda</taxon>
        <taxon>Collembola</taxon>
        <taxon>Entomobryomorpha</taxon>
        <taxon>Isotomoidea</taxon>
        <taxon>Isotomidae</taxon>
        <taxon>Proisotominae</taxon>
        <taxon>Folsomia</taxon>
    </lineage>
</organism>
<name>A0A226EAS7_FOLCA</name>
<protein>
    <submittedName>
        <fullName evidence="1">Ras guanine nucleotide exchange factor F</fullName>
    </submittedName>
</protein>
<dbReference type="InterPro" id="IPR015915">
    <property type="entry name" value="Kelch-typ_b-propeller"/>
</dbReference>
<dbReference type="Proteomes" id="UP000198287">
    <property type="component" value="Unassembled WGS sequence"/>
</dbReference>
<sequence length="244" mass="26420">MCSSSTTRVFRSNLILFFATSVIIFTSATSLVAEYSSVTLPVTLYGSTIHYDGLDTVYLVGGTHNEELSGDVIAYSISADTVQIVGAMPNIGFFGSVQQFEEDGNEFYYFGGYSDTTGDFSVVYKIEKMGEEELEITELAQLPVDVMYSTSVAINTSTVLIVGGQGMENGLLFFNLDTETGTVVDATLPMELPYVTSTQVGDDFYIFGDTRQSSDGGDAILILNLASMETSLRDVLGFPDVGYF</sequence>
<dbReference type="SUPFAM" id="SSF117281">
    <property type="entry name" value="Kelch motif"/>
    <property type="match status" value="1"/>
</dbReference>
<gene>
    <name evidence="1" type="ORF">Fcan01_10494</name>
</gene>
<comment type="caution">
    <text evidence="1">The sequence shown here is derived from an EMBL/GenBank/DDBJ whole genome shotgun (WGS) entry which is preliminary data.</text>
</comment>
<dbReference type="AlphaFoldDB" id="A0A226EAS7"/>
<proteinExistence type="predicted"/>
<evidence type="ECO:0000313" key="1">
    <source>
        <dbReference type="EMBL" id="OXA54623.1"/>
    </source>
</evidence>
<reference evidence="1 2" key="1">
    <citation type="submission" date="2015-12" db="EMBL/GenBank/DDBJ databases">
        <title>The genome of Folsomia candida.</title>
        <authorList>
            <person name="Faddeeva A."/>
            <person name="Derks M.F."/>
            <person name="Anvar Y."/>
            <person name="Smit S."/>
            <person name="Van Straalen N."/>
            <person name="Roelofs D."/>
        </authorList>
    </citation>
    <scope>NUCLEOTIDE SEQUENCE [LARGE SCALE GENOMIC DNA]</scope>
    <source>
        <strain evidence="1 2">VU population</strain>
        <tissue evidence="1">Whole body</tissue>
    </source>
</reference>
<evidence type="ECO:0000313" key="2">
    <source>
        <dbReference type="Proteomes" id="UP000198287"/>
    </source>
</evidence>
<dbReference type="Gene3D" id="2.120.10.80">
    <property type="entry name" value="Kelch-type beta propeller"/>
    <property type="match status" value="1"/>
</dbReference>